<dbReference type="AlphaFoldDB" id="A0A8J5S0S5"/>
<reference evidence="2" key="2">
    <citation type="submission" date="2021-02" db="EMBL/GenBank/DDBJ databases">
        <authorList>
            <person name="Kimball J.A."/>
            <person name="Haas M.W."/>
            <person name="Macchietto M."/>
            <person name="Kono T."/>
            <person name="Duquette J."/>
            <person name="Shao M."/>
        </authorList>
    </citation>
    <scope>NUCLEOTIDE SEQUENCE</scope>
    <source>
        <tissue evidence="2">Fresh leaf tissue</tissue>
    </source>
</reference>
<feature type="compositionally biased region" description="Basic and acidic residues" evidence="1">
    <location>
        <begin position="113"/>
        <end position="126"/>
    </location>
</feature>
<dbReference type="EMBL" id="JAAALK010000285">
    <property type="protein sequence ID" value="KAG8064841.1"/>
    <property type="molecule type" value="Genomic_DNA"/>
</dbReference>
<comment type="caution">
    <text evidence="2">The sequence shown here is derived from an EMBL/GenBank/DDBJ whole genome shotgun (WGS) entry which is preliminary data.</text>
</comment>
<keyword evidence="3" id="KW-1185">Reference proteome</keyword>
<protein>
    <submittedName>
        <fullName evidence="2">Uncharacterized protein</fullName>
    </submittedName>
</protein>
<reference evidence="2" key="1">
    <citation type="journal article" date="2021" name="bioRxiv">
        <title>Whole Genome Assembly and Annotation of Northern Wild Rice, Zizania palustris L., Supports a Whole Genome Duplication in the Zizania Genus.</title>
        <authorList>
            <person name="Haas M."/>
            <person name="Kono T."/>
            <person name="Macchietto M."/>
            <person name="Millas R."/>
            <person name="McGilp L."/>
            <person name="Shao M."/>
            <person name="Duquette J."/>
            <person name="Hirsch C.N."/>
            <person name="Kimball J."/>
        </authorList>
    </citation>
    <scope>NUCLEOTIDE SEQUENCE</scope>
    <source>
        <tissue evidence="2">Fresh leaf tissue</tissue>
    </source>
</reference>
<organism evidence="2 3">
    <name type="scientific">Zizania palustris</name>
    <name type="common">Northern wild rice</name>
    <dbReference type="NCBI Taxonomy" id="103762"/>
    <lineage>
        <taxon>Eukaryota</taxon>
        <taxon>Viridiplantae</taxon>
        <taxon>Streptophyta</taxon>
        <taxon>Embryophyta</taxon>
        <taxon>Tracheophyta</taxon>
        <taxon>Spermatophyta</taxon>
        <taxon>Magnoliopsida</taxon>
        <taxon>Liliopsida</taxon>
        <taxon>Poales</taxon>
        <taxon>Poaceae</taxon>
        <taxon>BOP clade</taxon>
        <taxon>Oryzoideae</taxon>
        <taxon>Oryzeae</taxon>
        <taxon>Zizaniinae</taxon>
        <taxon>Zizania</taxon>
    </lineage>
</organism>
<proteinExistence type="predicted"/>
<sequence>MAARSKYMGSMKRPTMQVTRKRRFQLSTMSSLGSRMRRGIHSRRRCTGSAEDDADAEAFAPARKKGSGGRRNCGGGRRVEAAGGRGGGGRRAEAAGGREAAACRGGGGGGGHSRAEEAAGKRRGET</sequence>
<gene>
    <name evidence="2" type="ORF">GUJ93_ZPchr0004g38935</name>
</gene>
<feature type="region of interest" description="Disordered" evidence="1">
    <location>
        <begin position="1"/>
        <end position="126"/>
    </location>
</feature>
<evidence type="ECO:0000313" key="3">
    <source>
        <dbReference type="Proteomes" id="UP000729402"/>
    </source>
</evidence>
<evidence type="ECO:0000256" key="1">
    <source>
        <dbReference type="SAM" id="MobiDB-lite"/>
    </source>
</evidence>
<feature type="compositionally biased region" description="Basic residues" evidence="1">
    <location>
        <begin position="35"/>
        <end position="46"/>
    </location>
</feature>
<accession>A0A8J5S0S5</accession>
<dbReference type="Proteomes" id="UP000729402">
    <property type="component" value="Unassembled WGS sequence"/>
</dbReference>
<feature type="compositionally biased region" description="Low complexity" evidence="1">
    <location>
        <begin position="94"/>
        <end position="103"/>
    </location>
</feature>
<name>A0A8J5S0S5_ZIZPA</name>
<evidence type="ECO:0000313" key="2">
    <source>
        <dbReference type="EMBL" id="KAG8064841.1"/>
    </source>
</evidence>